<feature type="non-terminal residue" evidence="5">
    <location>
        <position position="1"/>
    </location>
</feature>
<sequence>RDESAHALLNAIEAGKLSAIQISPAHRQKLLQYPRPAISTRAKKLLGRINPDRAKVIQRYAGVSDLKGSSKNGKLLFTTNCSVCHSFKGQGNKVGPDLATFSVKPINDWLIGILDPNQAVETTYTTYLVISKDDSAITGVLASETPSALILRTASGQEVTVLRKNLKSIQAIGQSLMPEGLETALNPEAVADLLAYLRTP</sequence>
<keyword evidence="1" id="KW-0349">Heme</keyword>
<dbReference type="PANTHER" id="PTHR33546:SF1">
    <property type="entry name" value="LARGE, MULTIFUNCTIONAL SECRETED PROTEIN"/>
    <property type="match status" value="1"/>
</dbReference>
<feature type="domain" description="Cytochrome c" evidence="4">
    <location>
        <begin position="68"/>
        <end position="200"/>
    </location>
</feature>
<reference evidence="5" key="1">
    <citation type="submission" date="2018-05" db="EMBL/GenBank/DDBJ databases">
        <authorList>
            <person name="Lanie J.A."/>
            <person name="Ng W.-L."/>
            <person name="Kazmierczak K.M."/>
            <person name="Andrzejewski T.M."/>
            <person name="Davidsen T.M."/>
            <person name="Wayne K.J."/>
            <person name="Tettelin H."/>
            <person name="Glass J.I."/>
            <person name="Rusch D."/>
            <person name="Podicherti R."/>
            <person name="Tsui H.-C.T."/>
            <person name="Winkler M.E."/>
        </authorList>
    </citation>
    <scope>NUCLEOTIDE SEQUENCE</scope>
</reference>
<evidence type="ECO:0000256" key="2">
    <source>
        <dbReference type="ARBA" id="ARBA00022723"/>
    </source>
</evidence>
<dbReference type="EMBL" id="UINC01030729">
    <property type="protein sequence ID" value="SVB15595.1"/>
    <property type="molecule type" value="Genomic_DNA"/>
</dbReference>
<dbReference type="GO" id="GO:0009055">
    <property type="term" value="F:electron transfer activity"/>
    <property type="evidence" value="ECO:0007669"/>
    <property type="project" value="InterPro"/>
</dbReference>
<dbReference type="NCBIfam" id="TIGR02603">
    <property type="entry name" value="CxxCH_TIGR02603"/>
    <property type="match status" value="1"/>
</dbReference>
<dbReference type="GO" id="GO:0046872">
    <property type="term" value="F:metal ion binding"/>
    <property type="evidence" value="ECO:0007669"/>
    <property type="project" value="UniProtKB-KW"/>
</dbReference>
<evidence type="ECO:0000259" key="4">
    <source>
        <dbReference type="PROSITE" id="PS51007"/>
    </source>
</evidence>
<dbReference type="SUPFAM" id="SSF46626">
    <property type="entry name" value="Cytochrome c"/>
    <property type="match status" value="1"/>
</dbReference>
<proteinExistence type="predicted"/>
<organism evidence="5">
    <name type="scientific">marine metagenome</name>
    <dbReference type="NCBI Taxonomy" id="408172"/>
    <lineage>
        <taxon>unclassified sequences</taxon>
        <taxon>metagenomes</taxon>
        <taxon>ecological metagenomes</taxon>
    </lineage>
</organism>
<dbReference type="PROSITE" id="PS51007">
    <property type="entry name" value="CYTC"/>
    <property type="match status" value="1"/>
</dbReference>
<evidence type="ECO:0000256" key="1">
    <source>
        <dbReference type="ARBA" id="ARBA00022617"/>
    </source>
</evidence>
<gene>
    <name evidence="5" type="ORF">METZ01_LOCUS168449</name>
</gene>
<dbReference type="AlphaFoldDB" id="A0A382BPB3"/>
<keyword evidence="3" id="KW-0408">Iron</keyword>
<dbReference type="Pfam" id="PF00034">
    <property type="entry name" value="Cytochrom_C"/>
    <property type="match status" value="1"/>
</dbReference>
<accession>A0A382BPB3</accession>
<protein>
    <recommendedName>
        <fullName evidence="4">Cytochrome c domain-containing protein</fullName>
    </recommendedName>
</protein>
<dbReference type="InterPro" id="IPR036909">
    <property type="entry name" value="Cyt_c-like_dom_sf"/>
</dbReference>
<dbReference type="InterPro" id="IPR013427">
    <property type="entry name" value="Haem-bd_dom_put"/>
</dbReference>
<name>A0A382BPB3_9ZZZZ</name>
<dbReference type="InterPro" id="IPR009056">
    <property type="entry name" value="Cyt_c-like_dom"/>
</dbReference>
<evidence type="ECO:0000313" key="5">
    <source>
        <dbReference type="EMBL" id="SVB15595.1"/>
    </source>
</evidence>
<dbReference type="Gene3D" id="1.10.760.10">
    <property type="entry name" value="Cytochrome c-like domain"/>
    <property type="match status" value="1"/>
</dbReference>
<keyword evidence="2" id="KW-0479">Metal-binding</keyword>
<dbReference type="GO" id="GO:0020037">
    <property type="term" value="F:heme binding"/>
    <property type="evidence" value="ECO:0007669"/>
    <property type="project" value="InterPro"/>
</dbReference>
<evidence type="ECO:0000256" key="3">
    <source>
        <dbReference type="ARBA" id="ARBA00023004"/>
    </source>
</evidence>
<dbReference type="PANTHER" id="PTHR33546">
    <property type="entry name" value="LARGE, MULTIFUNCTIONAL SECRETED PROTEIN-RELATED"/>
    <property type="match status" value="1"/>
</dbReference>